<protein>
    <submittedName>
        <fullName evidence="1">Uncharacterized protein</fullName>
    </submittedName>
</protein>
<keyword evidence="2" id="KW-1185">Reference proteome</keyword>
<gene>
    <name evidence="1" type="ORF">EV182_001087</name>
</gene>
<evidence type="ECO:0000313" key="1">
    <source>
        <dbReference type="EMBL" id="KAJ1679906.1"/>
    </source>
</evidence>
<name>A0ACC1HW73_9FUNG</name>
<sequence>MPTPPRPVAGAATTNVGPSGLLSSLDSEGARASTNALPSDASTPLESRVALCRDFLPQPSTPTELGEGKLHPLSRHDTLSTMKGPSIPGDLETNLEKAAPAPPPDAGEGKARAHGSHGEARVNVGRARKLVIVASLFLTTFLAAMDQTIVAVVLSAIAKEFDAMSSSTWVGTAYLLTMATFQPLYGKLSDIFGRLQLLMFSLGVFLLGSALCGTAQSMTWLTIARGLTGIGGGGLLTMAVVIVSDITDLKSRGKYIGLFSMAWAVASSAGPLLGGTFADKVTWRWCFYINLPIGAVTAVTSLLFIRIPVECETWLEKLKRVDFLGSFIVVASLILILLALSWGGKTYAWNSAVVIALLVVGFALLAVFVVIEAYIAPEPILNLSLFNNRTIPAVLIASTTAGMVLFSLTYYIPIFFSAVFNASAVKAGIHFMPFQVTNTLAALITGQIMSCFGHMRLLTVTGFTFITVGAGLVTLLRPESGTGEQVGYLMLSGIGTGMTVAPTIVIAQGAVKPQLMAVSTTLLMFTRTIGGVFGLAIADAVFANALRPRLREIGSQHPEYAHTLMASQDDISLIWDSSLPADVRRDAIYAYSESLHKVFIVMIPLSAIGFLASLVLKRIEPTGKGEKGETTSKPAALE</sequence>
<comment type="caution">
    <text evidence="1">The sequence shown here is derived from an EMBL/GenBank/DDBJ whole genome shotgun (WGS) entry which is preliminary data.</text>
</comment>
<reference evidence="1" key="1">
    <citation type="submission" date="2022-06" db="EMBL/GenBank/DDBJ databases">
        <title>Phylogenomic reconstructions and comparative analyses of Kickxellomycotina fungi.</title>
        <authorList>
            <person name="Reynolds N.K."/>
            <person name="Stajich J.E."/>
            <person name="Barry K."/>
            <person name="Grigoriev I.V."/>
            <person name="Crous P."/>
            <person name="Smith M.E."/>
        </authorList>
    </citation>
    <scope>NUCLEOTIDE SEQUENCE</scope>
    <source>
        <strain evidence="1">RSA 2271</strain>
    </source>
</reference>
<dbReference type="Proteomes" id="UP001145114">
    <property type="component" value="Unassembled WGS sequence"/>
</dbReference>
<accession>A0ACC1HW73</accession>
<organism evidence="1 2">
    <name type="scientific">Spiromyces aspiralis</name>
    <dbReference type="NCBI Taxonomy" id="68401"/>
    <lineage>
        <taxon>Eukaryota</taxon>
        <taxon>Fungi</taxon>
        <taxon>Fungi incertae sedis</taxon>
        <taxon>Zoopagomycota</taxon>
        <taxon>Kickxellomycotina</taxon>
        <taxon>Kickxellomycetes</taxon>
        <taxon>Kickxellales</taxon>
        <taxon>Kickxellaceae</taxon>
        <taxon>Spiromyces</taxon>
    </lineage>
</organism>
<proteinExistence type="predicted"/>
<dbReference type="EMBL" id="JAMZIH010000124">
    <property type="protein sequence ID" value="KAJ1679906.1"/>
    <property type="molecule type" value="Genomic_DNA"/>
</dbReference>
<evidence type="ECO:0000313" key="2">
    <source>
        <dbReference type="Proteomes" id="UP001145114"/>
    </source>
</evidence>